<feature type="region of interest" description="Disordered" evidence="1">
    <location>
        <begin position="1"/>
        <end position="20"/>
    </location>
</feature>
<dbReference type="AlphaFoldDB" id="A0A9K3IDY6"/>
<sequence>MKTRFPNFPNNRTNSLTPRSRNLHQIAINLLPEHREAAIFIKSRKKL</sequence>
<gene>
    <name evidence="2" type="ORF">HanXRQr2_Chr08g0336761</name>
</gene>
<organism evidence="2 3">
    <name type="scientific">Helianthus annuus</name>
    <name type="common">Common sunflower</name>
    <dbReference type="NCBI Taxonomy" id="4232"/>
    <lineage>
        <taxon>Eukaryota</taxon>
        <taxon>Viridiplantae</taxon>
        <taxon>Streptophyta</taxon>
        <taxon>Embryophyta</taxon>
        <taxon>Tracheophyta</taxon>
        <taxon>Spermatophyta</taxon>
        <taxon>Magnoliopsida</taxon>
        <taxon>eudicotyledons</taxon>
        <taxon>Gunneridae</taxon>
        <taxon>Pentapetalae</taxon>
        <taxon>asterids</taxon>
        <taxon>campanulids</taxon>
        <taxon>Asterales</taxon>
        <taxon>Asteraceae</taxon>
        <taxon>Asteroideae</taxon>
        <taxon>Heliantheae alliance</taxon>
        <taxon>Heliantheae</taxon>
        <taxon>Helianthus</taxon>
    </lineage>
</organism>
<evidence type="ECO:0000313" key="2">
    <source>
        <dbReference type="EMBL" id="KAF5795191.1"/>
    </source>
</evidence>
<protein>
    <submittedName>
        <fullName evidence="2">Uncharacterized protein</fullName>
    </submittedName>
</protein>
<evidence type="ECO:0000313" key="3">
    <source>
        <dbReference type="Proteomes" id="UP000215914"/>
    </source>
</evidence>
<accession>A0A9K3IDY6</accession>
<name>A0A9K3IDY6_HELAN</name>
<reference evidence="2" key="1">
    <citation type="journal article" date="2017" name="Nature">
        <title>The sunflower genome provides insights into oil metabolism, flowering and Asterid evolution.</title>
        <authorList>
            <person name="Badouin H."/>
            <person name="Gouzy J."/>
            <person name="Grassa C.J."/>
            <person name="Murat F."/>
            <person name="Staton S.E."/>
            <person name="Cottret L."/>
            <person name="Lelandais-Briere C."/>
            <person name="Owens G.L."/>
            <person name="Carrere S."/>
            <person name="Mayjonade B."/>
            <person name="Legrand L."/>
            <person name="Gill N."/>
            <person name="Kane N.C."/>
            <person name="Bowers J.E."/>
            <person name="Hubner S."/>
            <person name="Bellec A."/>
            <person name="Berard A."/>
            <person name="Berges H."/>
            <person name="Blanchet N."/>
            <person name="Boniface M.C."/>
            <person name="Brunel D."/>
            <person name="Catrice O."/>
            <person name="Chaidir N."/>
            <person name="Claudel C."/>
            <person name="Donnadieu C."/>
            <person name="Faraut T."/>
            <person name="Fievet G."/>
            <person name="Helmstetter N."/>
            <person name="King M."/>
            <person name="Knapp S.J."/>
            <person name="Lai Z."/>
            <person name="Le Paslier M.C."/>
            <person name="Lippi Y."/>
            <person name="Lorenzon L."/>
            <person name="Mandel J.R."/>
            <person name="Marage G."/>
            <person name="Marchand G."/>
            <person name="Marquand E."/>
            <person name="Bret-Mestries E."/>
            <person name="Morien E."/>
            <person name="Nambeesan S."/>
            <person name="Nguyen T."/>
            <person name="Pegot-Espagnet P."/>
            <person name="Pouilly N."/>
            <person name="Raftis F."/>
            <person name="Sallet E."/>
            <person name="Schiex T."/>
            <person name="Thomas J."/>
            <person name="Vandecasteele C."/>
            <person name="Vares D."/>
            <person name="Vear F."/>
            <person name="Vautrin S."/>
            <person name="Crespi M."/>
            <person name="Mangin B."/>
            <person name="Burke J.M."/>
            <person name="Salse J."/>
            <person name="Munos S."/>
            <person name="Vincourt P."/>
            <person name="Rieseberg L.H."/>
            <person name="Langlade N.B."/>
        </authorList>
    </citation>
    <scope>NUCLEOTIDE SEQUENCE</scope>
    <source>
        <tissue evidence="2">Leaves</tissue>
    </source>
</reference>
<reference evidence="2" key="2">
    <citation type="submission" date="2020-06" db="EMBL/GenBank/DDBJ databases">
        <title>Helianthus annuus Genome sequencing and assembly Release 2.</title>
        <authorList>
            <person name="Gouzy J."/>
            <person name="Langlade N."/>
            <person name="Munos S."/>
        </authorList>
    </citation>
    <scope>NUCLEOTIDE SEQUENCE</scope>
    <source>
        <tissue evidence="2">Leaves</tissue>
    </source>
</reference>
<dbReference type="EMBL" id="MNCJ02000323">
    <property type="protein sequence ID" value="KAF5795191.1"/>
    <property type="molecule type" value="Genomic_DNA"/>
</dbReference>
<comment type="caution">
    <text evidence="2">The sequence shown here is derived from an EMBL/GenBank/DDBJ whole genome shotgun (WGS) entry which is preliminary data.</text>
</comment>
<dbReference type="Proteomes" id="UP000215914">
    <property type="component" value="Unassembled WGS sequence"/>
</dbReference>
<proteinExistence type="predicted"/>
<feature type="compositionally biased region" description="Polar residues" evidence="1">
    <location>
        <begin position="8"/>
        <end position="20"/>
    </location>
</feature>
<keyword evidence="3" id="KW-1185">Reference proteome</keyword>
<evidence type="ECO:0000256" key="1">
    <source>
        <dbReference type="SAM" id="MobiDB-lite"/>
    </source>
</evidence>
<dbReference type="Gramene" id="mRNA:HanXRQr2_Chr08g0336761">
    <property type="protein sequence ID" value="mRNA:HanXRQr2_Chr08g0336761"/>
    <property type="gene ID" value="HanXRQr2_Chr08g0336761"/>
</dbReference>